<dbReference type="Proteomes" id="UP000759131">
    <property type="component" value="Unassembled WGS sequence"/>
</dbReference>
<dbReference type="GO" id="GO:0000785">
    <property type="term" value="C:chromatin"/>
    <property type="evidence" value="ECO:0007669"/>
    <property type="project" value="TreeGrafter"/>
</dbReference>
<dbReference type="SMART" id="SM00355">
    <property type="entry name" value="ZnF_C2H2"/>
    <property type="match status" value="3"/>
</dbReference>
<dbReference type="EMBL" id="CAJPIZ010016008">
    <property type="protein sequence ID" value="CAG2115524.1"/>
    <property type="molecule type" value="Genomic_DNA"/>
</dbReference>
<gene>
    <name evidence="7" type="ORF">OSB1V03_LOCUS15486</name>
</gene>
<dbReference type="InterPro" id="IPR013087">
    <property type="entry name" value="Znf_C2H2_type"/>
</dbReference>
<reference evidence="7" key="1">
    <citation type="submission" date="2020-11" db="EMBL/GenBank/DDBJ databases">
        <authorList>
            <person name="Tran Van P."/>
        </authorList>
    </citation>
    <scope>NUCLEOTIDE SEQUENCE</scope>
</reference>
<dbReference type="GO" id="GO:0005667">
    <property type="term" value="C:transcription regulator complex"/>
    <property type="evidence" value="ECO:0007669"/>
    <property type="project" value="TreeGrafter"/>
</dbReference>
<dbReference type="GO" id="GO:0000978">
    <property type="term" value="F:RNA polymerase II cis-regulatory region sequence-specific DNA binding"/>
    <property type="evidence" value="ECO:0007669"/>
    <property type="project" value="TreeGrafter"/>
</dbReference>
<evidence type="ECO:0000256" key="1">
    <source>
        <dbReference type="ARBA" id="ARBA00022723"/>
    </source>
</evidence>
<dbReference type="PROSITE" id="PS00028">
    <property type="entry name" value="ZINC_FINGER_C2H2_1"/>
    <property type="match status" value="3"/>
</dbReference>
<keyword evidence="1" id="KW-0479">Metal-binding</keyword>
<keyword evidence="2" id="KW-0677">Repeat</keyword>
<dbReference type="Pfam" id="PF00096">
    <property type="entry name" value="zf-C2H2"/>
    <property type="match status" value="3"/>
</dbReference>
<dbReference type="InterPro" id="IPR036236">
    <property type="entry name" value="Znf_C2H2_sf"/>
</dbReference>
<feature type="domain" description="C2H2-type" evidence="6">
    <location>
        <begin position="105"/>
        <end position="134"/>
    </location>
</feature>
<dbReference type="PANTHER" id="PTHR14003">
    <property type="entry name" value="TRANSCRIPTIONAL REPRESSOR PROTEIN YY"/>
    <property type="match status" value="1"/>
</dbReference>
<dbReference type="GO" id="GO:0000981">
    <property type="term" value="F:DNA-binding transcription factor activity, RNA polymerase II-specific"/>
    <property type="evidence" value="ECO:0007669"/>
    <property type="project" value="TreeGrafter"/>
</dbReference>
<protein>
    <recommendedName>
        <fullName evidence="6">C2H2-type domain-containing protein</fullName>
    </recommendedName>
</protein>
<dbReference type="PROSITE" id="PS50157">
    <property type="entry name" value="ZINC_FINGER_C2H2_2"/>
    <property type="match status" value="3"/>
</dbReference>
<dbReference type="PANTHER" id="PTHR14003:SF19">
    <property type="entry name" value="YY2 TRANSCRIPTION FACTOR"/>
    <property type="match status" value="1"/>
</dbReference>
<name>A0A7R9L545_9ACAR</name>
<dbReference type="Gene3D" id="3.30.160.60">
    <property type="entry name" value="Classic Zinc Finger"/>
    <property type="match status" value="3"/>
</dbReference>
<proteinExistence type="predicted"/>
<dbReference type="GO" id="GO:0008270">
    <property type="term" value="F:zinc ion binding"/>
    <property type="evidence" value="ECO:0007669"/>
    <property type="project" value="UniProtKB-KW"/>
</dbReference>
<dbReference type="SUPFAM" id="SSF57667">
    <property type="entry name" value="beta-beta-alpha zinc fingers"/>
    <property type="match status" value="3"/>
</dbReference>
<keyword evidence="3 5" id="KW-0863">Zinc-finger</keyword>
<evidence type="ECO:0000256" key="3">
    <source>
        <dbReference type="ARBA" id="ARBA00022771"/>
    </source>
</evidence>
<feature type="non-terminal residue" evidence="7">
    <location>
        <position position="1"/>
    </location>
</feature>
<feature type="domain" description="C2H2-type" evidence="6">
    <location>
        <begin position="75"/>
        <end position="104"/>
    </location>
</feature>
<keyword evidence="8" id="KW-1185">Reference proteome</keyword>
<evidence type="ECO:0000313" key="8">
    <source>
        <dbReference type="Proteomes" id="UP000759131"/>
    </source>
</evidence>
<evidence type="ECO:0000256" key="5">
    <source>
        <dbReference type="PROSITE-ProRule" id="PRU00042"/>
    </source>
</evidence>
<sequence length="140" mass="17082">MKNVLKAHQLIHLEITQFKCDFNNCNKSFNQKKYLNEHKSRVHFNRGKEMHCFWPKCQYKTKEKHNCVHLNERKFKCNEENCGKKFITNQNLIRHKIIHSGEKHFVCHFNDCNKSFSEKCHLKEHMKRHLNIKSHKYNSE</sequence>
<feature type="domain" description="C2H2-type" evidence="6">
    <location>
        <begin position="18"/>
        <end position="48"/>
    </location>
</feature>
<dbReference type="EMBL" id="OC870583">
    <property type="protein sequence ID" value="CAD7635094.1"/>
    <property type="molecule type" value="Genomic_DNA"/>
</dbReference>
<evidence type="ECO:0000256" key="2">
    <source>
        <dbReference type="ARBA" id="ARBA00022737"/>
    </source>
</evidence>
<dbReference type="FunFam" id="3.30.160.60:FF:000072">
    <property type="entry name" value="zinc finger protein 143 isoform X1"/>
    <property type="match status" value="1"/>
</dbReference>
<dbReference type="AlphaFoldDB" id="A0A7R9L545"/>
<accession>A0A7R9L545</accession>
<evidence type="ECO:0000313" key="7">
    <source>
        <dbReference type="EMBL" id="CAD7635094.1"/>
    </source>
</evidence>
<keyword evidence="4" id="KW-0862">Zinc</keyword>
<dbReference type="OrthoDB" id="6537702at2759"/>
<evidence type="ECO:0000259" key="6">
    <source>
        <dbReference type="PROSITE" id="PS50157"/>
    </source>
</evidence>
<organism evidence="7">
    <name type="scientific">Medioppia subpectinata</name>
    <dbReference type="NCBI Taxonomy" id="1979941"/>
    <lineage>
        <taxon>Eukaryota</taxon>
        <taxon>Metazoa</taxon>
        <taxon>Ecdysozoa</taxon>
        <taxon>Arthropoda</taxon>
        <taxon>Chelicerata</taxon>
        <taxon>Arachnida</taxon>
        <taxon>Acari</taxon>
        <taxon>Acariformes</taxon>
        <taxon>Sarcoptiformes</taxon>
        <taxon>Oribatida</taxon>
        <taxon>Brachypylina</taxon>
        <taxon>Oppioidea</taxon>
        <taxon>Oppiidae</taxon>
        <taxon>Medioppia</taxon>
    </lineage>
</organism>
<dbReference type="GO" id="GO:0031519">
    <property type="term" value="C:PcG protein complex"/>
    <property type="evidence" value="ECO:0007669"/>
    <property type="project" value="TreeGrafter"/>
</dbReference>
<evidence type="ECO:0000256" key="4">
    <source>
        <dbReference type="ARBA" id="ARBA00022833"/>
    </source>
</evidence>